<feature type="transmembrane region" description="Helical" evidence="1">
    <location>
        <begin position="65"/>
        <end position="87"/>
    </location>
</feature>
<name>C5C571_BEUC1</name>
<dbReference type="HOGENOM" id="CLU_120441_0_0_11"/>
<proteinExistence type="predicted"/>
<evidence type="ECO:0008006" key="4">
    <source>
        <dbReference type="Google" id="ProtNLM"/>
    </source>
</evidence>
<organism evidence="2 3">
    <name type="scientific">Beutenbergia cavernae (strain ATCC BAA-8 / DSM 12333 / CCUG 43141 / JCM 11478 / NBRC 16432 / NCIMB 13614 / HKI 0122)</name>
    <dbReference type="NCBI Taxonomy" id="471853"/>
    <lineage>
        <taxon>Bacteria</taxon>
        <taxon>Bacillati</taxon>
        <taxon>Actinomycetota</taxon>
        <taxon>Actinomycetes</taxon>
        <taxon>Micrococcales</taxon>
        <taxon>Beutenbergiaceae</taxon>
        <taxon>Beutenbergia</taxon>
    </lineage>
</organism>
<protein>
    <recommendedName>
        <fullName evidence="4">Phage holin family protein</fullName>
    </recommendedName>
</protein>
<gene>
    <name evidence="2" type="ordered locus">Bcav_3970</name>
</gene>
<reference evidence="2 3" key="1">
    <citation type="journal article" date="2009" name="Stand. Genomic Sci.">
        <title>Complete genome sequence of Beutenbergia cavernae type strain (HKI 0122).</title>
        <authorList>
            <person name="Land M."/>
            <person name="Pukall R."/>
            <person name="Abt B."/>
            <person name="Goker M."/>
            <person name="Rohde M."/>
            <person name="Glavina Del Rio T."/>
            <person name="Tice H."/>
            <person name="Copeland A."/>
            <person name="Cheng J.F."/>
            <person name="Lucas S."/>
            <person name="Chen F."/>
            <person name="Nolan M."/>
            <person name="Bruce D."/>
            <person name="Goodwin L."/>
            <person name="Pitluck S."/>
            <person name="Ivanova N."/>
            <person name="Mavromatis K."/>
            <person name="Ovchinnikova G."/>
            <person name="Pati A."/>
            <person name="Chen A."/>
            <person name="Palaniappan K."/>
            <person name="Hauser L."/>
            <person name="Chang Y.J."/>
            <person name="Jefferies C.C."/>
            <person name="Saunders E."/>
            <person name="Brettin T."/>
            <person name="Detter J.C."/>
            <person name="Han C."/>
            <person name="Chain P."/>
            <person name="Bristow J."/>
            <person name="Eisen J.A."/>
            <person name="Markowitz V."/>
            <person name="Hugenholtz P."/>
            <person name="Kyrpides N.C."/>
            <person name="Klenk H.P."/>
            <person name="Lapidus A."/>
        </authorList>
    </citation>
    <scope>NUCLEOTIDE SEQUENCE [LARGE SCALE GENOMIC DNA]</scope>
    <source>
        <strain evidence="3">ATCC BAA-8 / DSM 12333 / NBRC 16432</strain>
    </source>
</reference>
<dbReference type="InterPro" id="IPR007165">
    <property type="entry name" value="Phage_holin_4_2"/>
</dbReference>
<keyword evidence="1" id="KW-1133">Transmembrane helix</keyword>
<feature type="transmembrane region" description="Helical" evidence="1">
    <location>
        <begin position="33"/>
        <end position="53"/>
    </location>
</feature>
<keyword evidence="3" id="KW-1185">Reference proteome</keyword>
<dbReference type="PANTHER" id="PTHR37309">
    <property type="entry name" value="SLR0284 PROTEIN"/>
    <property type="match status" value="1"/>
</dbReference>
<evidence type="ECO:0000256" key="1">
    <source>
        <dbReference type="SAM" id="Phobius"/>
    </source>
</evidence>
<keyword evidence="1" id="KW-0472">Membrane</keyword>
<dbReference type="Pfam" id="PF04020">
    <property type="entry name" value="Phage_holin_4_2"/>
    <property type="match status" value="1"/>
</dbReference>
<dbReference type="OrthoDB" id="9810847at2"/>
<evidence type="ECO:0000313" key="2">
    <source>
        <dbReference type="EMBL" id="ACQ82211.1"/>
    </source>
</evidence>
<dbReference type="eggNOG" id="COG1950">
    <property type="taxonomic scope" value="Bacteria"/>
</dbReference>
<feature type="transmembrane region" description="Helical" evidence="1">
    <location>
        <begin position="99"/>
        <end position="121"/>
    </location>
</feature>
<dbReference type="PANTHER" id="PTHR37309:SF1">
    <property type="entry name" value="SLR0284 PROTEIN"/>
    <property type="match status" value="1"/>
</dbReference>
<dbReference type="EMBL" id="CP001618">
    <property type="protein sequence ID" value="ACQ82211.1"/>
    <property type="molecule type" value="Genomic_DNA"/>
</dbReference>
<dbReference type="STRING" id="471853.Bcav_3970"/>
<dbReference type="KEGG" id="bcv:Bcav_3970"/>
<dbReference type="AlphaFoldDB" id="C5C571"/>
<dbReference type="RefSeq" id="WP_015884448.1">
    <property type="nucleotide sequence ID" value="NC_012669.1"/>
</dbReference>
<sequence length="129" mass="13933">MGFLVRVIVSSIAVWLTALWINGIELTQADEPINQVVIVLVVGLVFALVNAIVKPIVKVLTFPLYILTLGLFGLIVNALLLMLTGWITGYTQWGLTVDGFWPAFWGGLVISIISGILSLILPSGKSNRG</sequence>
<accession>C5C571</accession>
<dbReference type="Proteomes" id="UP000007962">
    <property type="component" value="Chromosome"/>
</dbReference>
<evidence type="ECO:0000313" key="3">
    <source>
        <dbReference type="Proteomes" id="UP000007962"/>
    </source>
</evidence>
<keyword evidence="1" id="KW-0812">Transmembrane</keyword>